<evidence type="ECO:0000259" key="4">
    <source>
        <dbReference type="Pfam" id="PF01168"/>
    </source>
</evidence>
<evidence type="ECO:0000256" key="3">
    <source>
        <dbReference type="RuleBase" id="RU004514"/>
    </source>
</evidence>
<dbReference type="FunFam" id="3.20.20.10:FF:000007">
    <property type="entry name" value="Pyridoxal phosphate homeostasis protein"/>
    <property type="match status" value="1"/>
</dbReference>
<dbReference type="PANTHER" id="PTHR10146:SF14">
    <property type="entry name" value="PYRIDOXAL PHOSPHATE HOMEOSTASIS PROTEIN"/>
    <property type="match status" value="1"/>
</dbReference>
<name>A0A3A2ZXF2_9EURO</name>
<dbReference type="Pfam" id="PF01168">
    <property type="entry name" value="Ala_racemase_N"/>
    <property type="match status" value="1"/>
</dbReference>
<dbReference type="NCBIfam" id="TIGR00044">
    <property type="entry name" value="YggS family pyridoxal phosphate-dependent enzyme"/>
    <property type="match status" value="1"/>
</dbReference>
<gene>
    <name evidence="5" type="ORF">PHISCL_00266</name>
</gene>
<dbReference type="HAMAP" id="MF_02087">
    <property type="entry name" value="PLP_homeostasis"/>
    <property type="match status" value="1"/>
</dbReference>
<evidence type="ECO:0000256" key="1">
    <source>
        <dbReference type="ARBA" id="ARBA00022898"/>
    </source>
</evidence>
<dbReference type="AlphaFoldDB" id="A0A3A2ZXF2"/>
<comment type="similarity">
    <text evidence="2 3">Belongs to the pyridoxal phosphate-binding protein YggS/PROSC family.</text>
</comment>
<dbReference type="EMBL" id="MVGC01000004">
    <property type="protein sequence ID" value="RJE27390.1"/>
    <property type="molecule type" value="Genomic_DNA"/>
</dbReference>
<proteinExistence type="inferred from homology"/>
<dbReference type="InterPro" id="IPR029066">
    <property type="entry name" value="PLP-binding_barrel"/>
</dbReference>
<dbReference type="OrthoDB" id="10264196at2759"/>
<dbReference type="PROSITE" id="PS01211">
    <property type="entry name" value="UPF0001"/>
    <property type="match status" value="1"/>
</dbReference>
<dbReference type="PANTHER" id="PTHR10146">
    <property type="entry name" value="PROLINE SYNTHETASE CO-TRANSCRIBED BACTERIAL HOMOLOG PROTEIN"/>
    <property type="match status" value="1"/>
</dbReference>
<dbReference type="InterPro" id="IPR001608">
    <property type="entry name" value="Ala_racemase_N"/>
</dbReference>
<feature type="modified residue" description="N6-(pyridoxal phosphate)lysine" evidence="2">
    <location>
        <position position="61"/>
    </location>
</feature>
<dbReference type="Proteomes" id="UP000266188">
    <property type="component" value="Unassembled WGS sequence"/>
</dbReference>
<dbReference type="GO" id="GO:0030170">
    <property type="term" value="F:pyridoxal phosphate binding"/>
    <property type="evidence" value="ECO:0007669"/>
    <property type="project" value="UniProtKB-UniRule"/>
</dbReference>
<sequence length="289" mass="31616">MAALTGRDSPTVPGSPAIVTPADPARMASLLQNFSQVNVRVTSAATKANRTKPVRIVAVSKYKPVSDIIALHAPSVARLPNAHLHFGENYLQELIDKSRILPPGIRWHFIGALQSNKCVSLARDVRSLWAVESVDSEKKASLLSKGWSERPPENIGFEEFGDKKLRVYVQVNTSGEESKSGVEPSEAVNLCRFIMEKCPDLKLMGLMTIGSIARSKATTPDNKNEDFILLRETRDKVAKELGFDNPEDLELSMGMSEDFEGAVACGSDEVRVGTTIFGDRPHKSQAKVV</sequence>
<reference evidence="6" key="1">
    <citation type="submission" date="2017-02" db="EMBL/GenBank/DDBJ databases">
        <authorList>
            <person name="Tafer H."/>
            <person name="Lopandic K."/>
        </authorList>
    </citation>
    <scope>NUCLEOTIDE SEQUENCE [LARGE SCALE GENOMIC DNA]</scope>
    <source>
        <strain evidence="6">CBS 366.77</strain>
    </source>
</reference>
<keyword evidence="1 2" id="KW-0663">Pyridoxal phosphate</keyword>
<dbReference type="SUPFAM" id="SSF51419">
    <property type="entry name" value="PLP-binding barrel"/>
    <property type="match status" value="1"/>
</dbReference>
<evidence type="ECO:0000313" key="5">
    <source>
        <dbReference type="EMBL" id="RJE27390.1"/>
    </source>
</evidence>
<keyword evidence="6" id="KW-1185">Reference proteome</keyword>
<organism evidence="5 6">
    <name type="scientific">Aspergillus sclerotialis</name>
    <dbReference type="NCBI Taxonomy" id="2070753"/>
    <lineage>
        <taxon>Eukaryota</taxon>
        <taxon>Fungi</taxon>
        <taxon>Dikarya</taxon>
        <taxon>Ascomycota</taxon>
        <taxon>Pezizomycotina</taxon>
        <taxon>Eurotiomycetes</taxon>
        <taxon>Eurotiomycetidae</taxon>
        <taxon>Eurotiales</taxon>
        <taxon>Aspergillaceae</taxon>
        <taxon>Aspergillus</taxon>
        <taxon>Aspergillus subgen. Polypaecilum</taxon>
    </lineage>
</organism>
<accession>A0A3A2ZXF2</accession>
<feature type="domain" description="Alanine racemase N-terminal" evidence="4">
    <location>
        <begin position="53"/>
        <end position="281"/>
    </location>
</feature>
<dbReference type="CDD" id="cd06822">
    <property type="entry name" value="PLPDE_III_YBL036c_euk"/>
    <property type="match status" value="1"/>
</dbReference>
<protein>
    <recommendedName>
        <fullName evidence="2">Pyridoxal phosphate homeostasis protein</fullName>
        <shortName evidence="2">PLP homeostasis protein</shortName>
    </recommendedName>
</protein>
<dbReference type="InterPro" id="IPR011078">
    <property type="entry name" value="PyrdxlP_homeostasis"/>
</dbReference>
<evidence type="ECO:0000256" key="2">
    <source>
        <dbReference type="HAMAP-Rule" id="MF_03225"/>
    </source>
</evidence>
<evidence type="ECO:0000313" key="6">
    <source>
        <dbReference type="Proteomes" id="UP000266188"/>
    </source>
</evidence>
<dbReference type="Gene3D" id="3.20.20.10">
    <property type="entry name" value="Alanine racemase"/>
    <property type="match status" value="1"/>
</dbReference>
<dbReference type="STRING" id="2070753.A0A3A2ZXF2"/>
<comment type="function">
    <text evidence="2">Pyridoxal 5'-phosphate (PLP)-binding protein, which may be involved in intracellular homeostatic regulation of pyridoxal 5'-phosphate (PLP), the active form of vitamin B6.</text>
</comment>
<comment type="caution">
    <text evidence="5">The sequence shown here is derived from an EMBL/GenBank/DDBJ whole genome shotgun (WGS) entry which is preliminary data.</text>
</comment>